<protein>
    <submittedName>
        <fullName evidence="1">Uncharacterized protein</fullName>
    </submittedName>
</protein>
<evidence type="ECO:0000313" key="1">
    <source>
        <dbReference type="EMBL" id="JAH22133.1"/>
    </source>
</evidence>
<sequence length="56" mass="6991">MNSFTCYNRKVHDQSTGHFVNNHRWKTPPEYFTLNIPFRLLYKQIYRRTNMGYNYK</sequence>
<name>A0A0E9R1B8_ANGAN</name>
<reference evidence="1" key="2">
    <citation type="journal article" date="2015" name="Fish Shellfish Immunol.">
        <title>Early steps in the European eel (Anguilla anguilla)-Vibrio vulnificus interaction in the gills: Role of the RtxA13 toxin.</title>
        <authorList>
            <person name="Callol A."/>
            <person name="Pajuelo D."/>
            <person name="Ebbesson L."/>
            <person name="Teles M."/>
            <person name="MacKenzie S."/>
            <person name="Amaro C."/>
        </authorList>
    </citation>
    <scope>NUCLEOTIDE SEQUENCE</scope>
</reference>
<reference evidence="1" key="1">
    <citation type="submission" date="2014-11" db="EMBL/GenBank/DDBJ databases">
        <authorList>
            <person name="Amaro Gonzalez C."/>
        </authorList>
    </citation>
    <scope>NUCLEOTIDE SEQUENCE</scope>
</reference>
<organism evidence="1">
    <name type="scientific">Anguilla anguilla</name>
    <name type="common">European freshwater eel</name>
    <name type="synonym">Muraena anguilla</name>
    <dbReference type="NCBI Taxonomy" id="7936"/>
    <lineage>
        <taxon>Eukaryota</taxon>
        <taxon>Metazoa</taxon>
        <taxon>Chordata</taxon>
        <taxon>Craniata</taxon>
        <taxon>Vertebrata</taxon>
        <taxon>Euteleostomi</taxon>
        <taxon>Actinopterygii</taxon>
        <taxon>Neopterygii</taxon>
        <taxon>Teleostei</taxon>
        <taxon>Anguilliformes</taxon>
        <taxon>Anguillidae</taxon>
        <taxon>Anguilla</taxon>
    </lineage>
</organism>
<accession>A0A0E9R1B8</accession>
<dbReference type="AlphaFoldDB" id="A0A0E9R1B8"/>
<dbReference type="EMBL" id="GBXM01086444">
    <property type="protein sequence ID" value="JAH22133.1"/>
    <property type="molecule type" value="Transcribed_RNA"/>
</dbReference>
<proteinExistence type="predicted"/>